<dbReference type="AlphaFoldDB" id="A0A0K0FTW0"/>
<accession>A0A0K0FTW0</accession>
<sequence length="147" mass="17688">MFYKNFIYNNAVISKRDSDNELVTVEDEGKREKRRAGRLREDPDSIFGRPLGVRDEYHRRGYRGRGERHHERRRRHRDGRGHHHGHRGHYHCHHHHHHNRTTTIISKITTMPIVITTKTTTPVTTQTTTSIQKHRKRNLEDYKTLYK</sequence>
<evidence type="ECO:0000313" key="3">
    <source>
        <dbReference type="WBParaSite" id="SVE_1577200.1"/>
    </source>
</evidence>
<feature type="region of interest" description="Disordered" evidence="1">
    <location>
        <begin position="24"/>
        <end position="97"/>
    </location>
</feature>
<keyword evidence="2" id="KW-1185">Reference proteome</keyword>
<dbReference type="Proteomes" id="UP000035680">
    <property type="component" value="Unassembled WGS sequence"/>
</dbReference>
<feature type="compositionally biased region" description="Basic and acidic residues" evidence="1">
    <location>
        <begin position="52"/>
        <end position="69"/>
    </location>
</feature>
<proteinExistence type="predicted"/>
<evidence type="ECO:0000256" key="1">
    <source>
        <dbReference type="SAM" id="MobiDB-lite"/>
    </source>
</evidence>
<protein>
    <submittedName>
        <fullName evidence="3">Uncharacterized protein</fullName>
    </submittedName>
</protein>
<reference evidence="3" key="2">
    <citation type="submission" date="2015-08" db="UniProtKB">
        <authorList>
            <consortium name="WormBaseParasite"/>
        </authorList>
    </citation>
    <scope>IDENTIFICATION</scope>
</reference>
<name>A0A0K0FTW0_STRVS</name>
<feature type="compositionally biased region" description="Basic residues" evidence="1">
    <location>
        <begin position="70"/>
        <end position="97"/>
    </location>
</feature>
<organism evidence="2 3">
    <name type="scientific">Strongyloides venezuelensis</name>
    <name type="common">Threadworm</name>
    <dbReference type="NCBI Taxonomy" id="75913"/>
    <lineage>
        <taxon>Eukaryota</taxon>
        <taxon>Metazoa</taxon>
        <taxon>Ecdysozoa</taxon>
        <taxon>Nematoda</taxon>
        <taxon>Chromadorea</taxon>
        <taxon>Rhabditida</taxon>
        <taxon>Tylenchina</taxon>
        <taxon>Panagrolaimomorpha</taxon>
        <taxon>Strongyloidoidea</taxon>
        <taxon>Strongyloididae</taxon>
        <taxon>Strongyloides</taxon>
    </lineage>
</organism>
<dbReference type="WBParaSite" id="SVE_1577200.1">
    <property type="protein sequence ID" value="SVE_1577200.1"/>
    <property type="gene ID" value="SVE_1577200"/>
</dbReference>
<reference evidence="2" key="1">
    <citation type="submission" date="2014-07" db="EMBL/GenBank/DDBJ databases">
        <authorList>
            <person name="Martin A.A"/>
            <person name="De Silva N."/>
        </authorList>
    </citation>
    <scope>NUCLEOTIDE SEQUENCE</scope>
</reference>
<evidence type="ECO:0000313" key="2">
    <source>
        <dbReference type="Proteomes" id="UP000035680"/>
    </source>
</evidence>